<protein>
    <submittedName>
        <fullName evidence="1">Uncharacterized protein</fullName>
    </submittedName>
</protein>
<dbReference type="AlphaFoldDB" id="A0A6M1U9G5"/>
<dbReference type="EMBL" id="JAALFE010000013">
    <property type="protein sequence ID" value="NGQ92033.1"/>
    <property type="molecule type" value="Genomic_DNA"/>
</dbReference>
<evidence type="ECO:0000313" key="2">
    <source>
        <dbReference type="Proteomes" id="UP000474758"/>
    </source>
</evidence>
<keyword evidence="2" id="KW-1185">Reference proteome</keyword>
<name>A0A6M1U9G5_9RHOB</name>
<dbReference type="RefSeq" id="WP_165051223.1">
    <property type="nucleotide sequence ID" value="NZ_JAALFE010000013.1"/>
</dbReference>
<dbReference type="Proteomes" id="UP000474758">
    <property type="component" value="Unassembled WGS sequence"/>
</dbReference>
<reference evidence="1 2" key="1">
    <citation type="submission" date="2020-02" db="EMBL/GenBank/DDBJ databases">
        <title>Rhodobacter translucens sp. nov., a novel bacterium isolated from activated sludge.</title>
        <authorList>
            <person name="Liu J."/>
        </authorList>
    </citation>
    <scope>NUCLEOTIDE SEQUENCE [LARGE SCALE GENOMIC DNA]</scope>
    <source>
        <strain evidence="1 2">HX-7-19</strain>
    </source>
</reference>
<accession>A0A6M1U9G5</accession>
<gene>
    <name evidence="1" type="ORF">G5V65_14110</name>
</gene>
<proteinExistence type="predicted"/>
<evidence type="ECO:0000313" key="1">
    <source>
        <dbReference type="EMBL" id="NGQ92033.1"/>
    </source>
</evidence>
<sequence>MTNLDDLIARLNREIYAILGPEGADYSEEPVTFYIEAAAALEALRDEVAWKVEAAYREGLDKGIWDGFGGPENPEEATKAWMASKARAALAENTILPKDDAQAFCSKAARANIVEGIAARIYLLQRYDFGGINGMDEAKLGEYLEFEDVAKVLAAALTDQ</sequence>
<comment type="caution">
    <text evidence="1">The sequence shown here is derived from an EMBL/GenBank/DDBJ whole genome shotgun (WGS) entry which is preliminary data.</text>
</comment>
<organism evidence="1 2">
    <name type="scientific">Paragemmobacter kunshanensis</name>
    <dbReference type="NCBI Taxonomy" id="2583234"/>
    <lineage>
        <taxon>Bacteria</taxon>
        <taxon>Pseudomonadati</taxon>
        <taxon>Pseudomonadota</taxon>
        <taxon>Alphaproteobacteria</taxon>
        <taxon>Rhodobacterales</taxon>
        <taxon>Paracoccaceae</taxon>
        <taxon>Paragemmobacter</taxon>
    </lineage>
</organism>